<protein>
    <submittedName>
        <fullName evidence="1">Uncharacterized protein</fullName>
    </submittedName>
</protein>
<reference evidence="2" key="1">
    <citation type="submission" date="2013-03" db="EMBL/GenBank/DDBJ databases">
        <title>The Genome Sequence of Anopheles christyi ACHKN1017.</title>
        <authorList>
            <consortium name="The Broad Institute Genomics Platform"/>
            <person name="Neafsey D.E."/>
            <person name="Besansky N."/>
            <person name="Walker B."/>
            <person name="Young S.K."/>
            <person name="Zeng Q."/>
            <person name="Gargeya S."/>
            <person name="Fitzgerald M."/>
            <person name="Haas B."/>
            <person name="Abouelleil A."/>
            <person name="Allen A.W."/>
            <person name="Alvarado L."/>
            <person name="Arachchi H.M."/>
            <person name="Berlin A.M."/>
            <person name="Chapman S.B."/>
            <person name="Gainer-Dewar J."/>
            <person name="Goldberg J."/>
            <person name="Griggs A."/>
            <person name="Gujja S."/>
            <person name="Hansen M."/>
            <person name="Howarth C."/>
            <person name="Imamovic A."/>
            <person name="Ireland A."/>
            <person name="Larimer J."/>
            <person name="McCowan C."/>
            <person name="Murphy C."/>
            <person name="Pearson M."/>
            <person name="Poon T.W."/>
            <person name="Priest M."/>
            <person name="Roberts A."/>
            <person name="Saif S."/>
            <person name="Shea T."/>
            <person name="Sisk P."/>
            <person name="Sykes S."/>
            <person name="Wortman J."/>
            <person name="Nusbaum C."/>
            <person name="Birren B."/>
        </authorList>
    </citation>
    <scope>NUCLEOTIDE SEQUENCE [LARGE SCALE GENOMIC DNA]</scope>
    <source>
        <strain evidence="2">ACHKN1017</strain>
    </source>
</reference>
<dbReference type="VEuPathDB" id="VectorBase:ACHR014027"/>
<name>A0A182KHR1_9DIPT</name>
<keyword evidence="2" id="KW-1185">Reference proteome</keyword>
<evidence type="ECO:0000313" key="2">
    <source>
        <dbReference type="Proteomes" id="UP000075881"/>
    </source>
</evidence>
<evidence type="ECO:0000313" key="1">
    <source>
        <dbReference type="EnsemblMetazoa" id="ACHR014027-PA"/>
    </source>
</evidence>
<dbReference type="Proteomes" id="UP000075881">
    <property type="component" value="Unassembled WGS sequence"/>
</dbReference>
<dbReference type="AlphaFoldDB" id="A0A182KHR1"/>
<dbReference type="EnsemblMetazoa" id="ACHR014027-RA">
    <property type="protein sequence ID" value="ACHR014027-PA"/>
    <property type="gene ID" value="ACHR014027"/>
</dbReference>
<reference evidence="1" key="2">
    <citation type="submission" date="2020-05" db="UniProtKB">
        <authorList>
            <consortium name="EnsemblMetazoa"/>
        </authorList>
    </citation>
    <scope>IDENTIFICATION</scope>
    <source>
        <strain evidence="1">ACHKN1017</strain>
    </source>
</reference>
<accession>A0A182KHR1</accession>
<organism evidence="1 2">
    <name type="scientific">Anopheles christyi</name>
    <dbReference type="NCBI Taxonomy" id="43041"/>
    <lineage>
        <taxon>Eukaryota</taxon>
        <taxon>Metazoa</taxon>
        <taxon>Ecdysozoa</taxon>
        <taxon>Arthropoda</taxon>
        <taxon>Hexapoda</taxon>
        <taxon>Insecta</taxon>
        <taxon>Pterygota</taxon>
        <taxon>Neoptera</taxon>
        <taxon>Endopterygota</taxon>
        <taxon>Diptera</taxon>
        <taxon>Nematocera</taxon>
        <taxon>Culicoidea</taxon>
        <taxon>Culicidae</taxon>
        <taxon>Anophelinae</taxon>
        <taxon>Anopheles</taxon>
    </lineage>
</organism>
<sequence>MIGIEYTQILPSDKAMPGQLYQIIAIDVNLRCIHRDVVRDVRVPSCRTLDNVRRPAVIVIAGAVIWARHLAVTCIKLAAMAQGEAVGVVAAQEMLRFGLDQWNVGTFPIVHQLTVHCLDVIDRWVLAGCHVVDLLQPVYITIAHKRISSDVKLRYLFILRHGLQSKRLNV</sequence>
<proteinExistence type="predicted"/>